<organism evidence="1 2">
    <name type="scientific">Thermus virus P23-45</name>
    <name type="common">Thermus thermophilus phage P23-45</name>
    <dbReference type="NCBI Taxonomy" id="2914006"/>
    <lineage>
        <taxon>Viruses</taxon>
        <taxon>Duplodnaviria</taxon>
        <taxon>Heunggongvirae</taxon>
        <taxon>Uroviricota</taxon>
        <taxon>Caudoviricetes</taxon>
        <taxon>Oshimavirus</taxon>
        <taxon>Oshimavirus P2345</taxon>
    </lineage>
</organism>
<dbReference type="EMBL" id="EU100883">
    <property type="protein sequence ID" value="ABU96931.1"/>
    <property type="molecule type" value="Genomic_DNA"/>
</dbReference>
<dbReference type="KEGG" id="vg:5600520"/>
<dbReference type="Proteomes" id="UP000001132">
    <property type="component" value="Segment"/>
</dbReference>
<proteinExistence type="predicted"/>
<gene>
    <name evidence="1" type="ORF">P23p98</name>
</gene>
<reference evidence="1 2" key="1">
    <citation type="journal article" date="2008" name="J. Mol. Biol.">
        <title>Genome comparison and proteomic characterization of Thermus thermophilus bacteriophages P23-45 and P74-26: siphoviruses with triplex-forming sequences and the longest known tails.</title>
        <authorList>
            <person name="Minakhin L."/>
            <person name="Goel M."/>
            <person name="Berdygulova Z."/>
            <person name="Ramanculov E."/>
            <person name="Florens L."/>
            <person name="Glazko G."/>
            <person name="Karamychev V.N."/>
            <person name="Slesarev A.I."/>
            <person name="Kozyavkin S.A."/>
            <person name="Khromov I."/>
            <person name="Ackermann H.W."/>
            <person name="Washburn M."/>
            <person name="Mushegian A."/>
            <person name="Severinov K."/>
        </authorList>
    </citation>
    <scope>NUCLEOTIDE SEQUENCE</scope>
</reference>
<dbReference type="RefSeq" id="YP_001467951.1">
    <property type="nucleotide sequence ID" value="NC_009803.1"/>
</dbReference>
<name>A7XXD3_BP234</name>
<dbReference type="GeneID" id="5600520"/>
<accession>A7XXD3</accession>
<organismHost>
    <name type="scientific">Thermus thermophilus</name>
    <dbReference type="NCBI Taxonomy" id="274"/>
</organismHost>
<keyword evidence="2" id="KW-1185">Reference proteome</keyword>
<evidence type="ECO:0000313" key="1">
    <source>
        <dbReference type="EMBL" id="ABU96931.1"/>
    </source>
</evidence>
<evidence type="ECO:0000313" key="2">
    <source>
        <dbReference type="Proteomes" id="UP000001132"/>
    </source>
</evidence>
<sequence length="227" mass="25235">MLLVKETVPNADLVVYREGFLYLKVGARWYVDPIQADPVELKPSFLPLRAVVIREGLVLLGEHGAAIVKGAAMEEYLDLERPWAPLGVLMDGNKTVSGVPHRLRDREDLWGLPLTRTKTWWVSGQFGLKGSFPVVGGLASEAKWVFGDKQMFVYWSGLKGTLHFGAPPEVGIPYTYTLPLVGSRDAYYFSGDGANWVMRRVEGWTFGTEKGLGLYQEGKVYALKGLV</sequence>
<protein>
    <submittedName>
        <fullName evidence="1">Lectin-like sugar binding domain</fullName>
    </submittedName>
</protein>